<comment type="similarity">
    <text evidence="4">Belongs to the MqnA/MqnD family. MqnA subfamily.</text>
</comment>
<comment type="function">
    <text evidence="4">Catalyzes the dehydration of chorismate into 3-[(1-carboxyvinyl)oxy]benzoate, a step in the biosynthesis of menaquinone (MK, vitamin K2).</text>
</comment>
<evidence type="ECO:0000313" key="6">
    <source>
        <dbReference type="Proteomes" id="UP000003586"/>
    </source>
</evidence>
<evidence type="ECO:0000256" key="2">
    <source>
        <dbReference type="ARBA" id="ARBA00022428"/>
    </source>
</evidence>
<evidence type="ECO:0000256" key="4">
    <source>
        <dbReference type="HAMAP-Rule" id="MF_00995"/>
    </source>
</evidence>
<keyword evidence="6" id="KW-1185">Reference proteome</keyword>
<dbReference type="AlphaFoldDB" id="W0EYX5"/>
<dbReference type="GO" id="GO:0016836">
    <property type="term" value="F:hydro-lyase activity"/>
    <property type="evidence" value="ECO:0007669"/>
    <property type="project" value="UniProtKB-UniRule"/>
</dbReference>
<evidence type="ECO:0000256" key="3">
    <source>
        <dbReference type="ARBA" id="ARBA00023239"/>
    </source>
</evidence>
<dbReference type="eggNOG" id="COG1427">
    <property type="taxonomic scope" value="Bacteria"/>
</dbReference>
<keyword evidence="2 4" id="KW-0474">Menaquinone biosynthesis</keyword>
<accession>W0EYX5</accession>
<dbReference type="HOGENOM" id="CLU_059898_0_0_10"/>
<evidence type="ECO:0000313" key="5">
    <source>
        <dbReference type="EMBL" id="AHF14753.1"/>
    </source>
</evidence>
<proteinExistence type="inferred from homology"/>
<dbReference type="UniPathway" id="UPA00079"/>
<dbReference type="Proteomes" id="UP000003586">
    <property type="component" value="Chromosome"/>
</dbReference>
<dbReference type="CDD" id="cd13634">
    <property type="entry name" value="PBP2_Sco4506"/>
    <property type="match status" value="1"/>
</dbReference>
<name>W0EYX5_9BACT</name>
<dbReference type="InterPro" id="IPR030868">
    <property type="entry name" value="MqnA"/>
</dbReference>
<dbReference type="GO" id="GO:0009234">
    <property type="term" value="P:menaquinone biosynthetic process"/>
    <property type="evidence" value="ECO:0007669"/>
    <property type="project" value="UniProtKB-UniRule"/>
</dbReference>
<reference evidence="5 6" key="1">
    <citation type="submission" date="2013-12" db="EMBL/GenBank/DDBJ databases">
        <authorList>
            <consortium name="DOE Joint Genome Institute"/>
            <person name="Eisen J."/>
            <person name="Huntemann M."/>
            <person name="Han J."/>
            <person name="Chen A."/>
            <person name="Kyrpides N."/>
            <person name="Mavromatis K."/>
            <person name="Markowitz V."/>
            <person name="Palaniappan K."/>
            <person name="Ivanova N."/>
            <person name="Schaumberg A."/>
            <person name="Pati A."/>
            <person name="Liolios K."/>
            <person name="Nordberg H.P."/>
            <person name="Cantor M.N."/>
            <person name="Hua S.X."/>
            <person name="Woyke T."/>
        </authorList>
    </citation>
    <scope>NUCLEOTIDE SEQUENCE [LARGE SCALE GENOMIC DNA]</scope>
    <source>
        <strain evidence="6">DSM 19437</strain>
    </source>
</reference>
<dbReference type="EC" id="4.2.1.151" evidence="4"/>
<dbReference type="Pfam" id="PF02621">
    <property type="entry name" value="VitK2_biosynth"/>
    <property type="match status" value="1"/>
</dbReference>
<dbReference type="SUPFAM" id="SSF53850">
    <property type="entry name" value="Periplasmic binding protein-like II"/>
    <property type="match status" value="1"/>
</dbReference>
<organism evidence="5 6">
    <name type="scientific">Niabella soli DSM 19437</name>
    <dbReference type="NCBI Taxonomy" id="929713"/>
    <lineage>
        <taxon>Bacteria</taxon>
        <taxon>Pseudomonadati</taxon>
        <taxon>Bacteroidota</taxon>
        <taxon>Chitinophagia</taxon>
        <taxon>Chitinophagales</taxon>
        <taxon>Chitinophagaceae</taxon>
        <taxon>Niabella</taxon>
    </lineage>
</organism>
<gene>
    <name evidence="4" type="primary">mqnA</name>
    <name evidence="5" type="ORF">NIASO_05240</name>
</gene>
<dbReference type="STRING" id="929713.NIASO_05240"/>
<dbReference type="RefSeq" id="WP_008583014.1">
    <property type="nucleotide sequence ID" value="NZ_CP007035.1"/>
</dbReference>
<evidence type="ECO:0000256" key="1">
    <source>
        <dbReference type="ARBA" id="ARBA00004863"/>
    </source>
</evidence>
<comment type="catalytic activity">
    <reaction evidence="4">
        <text>chorismate = 3-[(1-carboxyvinyl)-oxy]benzoate + H2O</text>
        <dbReference type="Rhea" id="RHEA:40051"/>
        <dbReference type="ChEBI" id="CHEBI:15377"/>
        <dbReference type="ChEBI" id="CHEBI:29748"/>
        <dbReference type="ChEBI" id="CHEBI:76981"/>
        <dbReference type="EC" id="4.2.1.151"/>
    </reaction>
</comment>
<dbReference type="Gene3D" id="3.40.190.10">
    <property type="entry name" value="Periplasmic binding protein-like II"/>
    <property type="match status" value="2"/>
</dbReference>
<dbReference type="InterPro" id="IPR003773">
    <property type="entry name" value="Menaquinone_biosynth"/>
</dbReference>
<dbReference type="EMBL" id="CP007035">
    <property type="protein sequence ID" value="AHF14753.1"/>
    <property type="molecule type" value="Genomic_DNA"/>
</dbReference>
<protein>
    <recommendedName>
        <fullName evidence="4">Chorismate dehydratase</fullName>
        <ecNumber evidence="4">4.2.1.151</ecNumber>
    </recommendedName>
    <alternativeName>
        <fullName evidence="4">Menaquinone biosynthetic enzyme MqnA</fullName>
    </alternativeName>
</protein>
<keyword evidence="3 4" id="KW-0456">Lyase</keyword>
<dbReference type="PANTHER" id="PTHR37690:SF1">
    <property type="entry name" value="CHORISMATE DEHYDRATASE"/>
    <property type="match status" value="1"/>
</dbReference>
<dbReference type="PANTHER" id="PTHR37690">
    <property type="entry name" value="CHORISMATE DEHYDRATASE"/>
    <property type="match status" value="1"/>
</dbReference>
<sequence>MHKNKGFSVEEKIRVGIINYLNTRPLLYGLQHPPISKKIELIEDVPARLAAMLQSGQIDVGLVPVAITKKLPQYFINGNYCIGAIGDVASVCVFSQVPLKEIKTIYLDYQSRSSVMLCRWLIKNHWKIDPEIIDAQNESYIDAIKGAAAGLVIGDRALQQRNRFEYIYDLAGEWKASTGLPFVFAAWVSTKKLPEDFIAEFDTANALGLQQLDKVIAQIPEGIYDLKKYYSHDLSYTLDNEKRKGLEKFLALL</sequence>
<dbReference type="HAMAP" id="MF_00995">
    <property type="entry name" value="MqnA"/>
    <property type="match status" value="1"/>
</dbReference>
<dbReference type="OrthoDB" id="9810112at2"/>
<dbReference type="KEGG" id="nso:NIASO_05240"/>
<comment type="pathway">
    <text evidence="1 4">Quinol/quinone metabolism; menaquinone biosynthesis.</text>
</comment>